<dbReference type="PANTHER" id="PTHR23155">
    <property type="entry name" value="DISEASE RESISTANCE PROTEIN RP"/>
    <property type="match status" value="1"/>
</dbReference>
<reference evidence="12" key="1">
    <citation type="submission" date="2020-07" db="EMBL/GenBank/DDBJ databases">
        <title>Genome sequence and genetic diversity analysis of an under-domesticated orphan crop, white fonio (Digitaria exilis).</title>
        <authorList>
            <person name="Bennetzen J.L."/>
            <person name="Chen S."/>
            <person name="Ma X."/>
            <person name="Wang X."/>
            <person name="Yssel A.E.J."/>
            <person name="Chaluvadi S.R."/>
            <person name="Johnson M."/>
            <person name="Gangashetty P."/>
            <person name="Hamidou F."/>
            <person name="Sanogo M.D."/>
            <person name="Zwaenepoel A."/>
            <person name="Wallace J."/>
            <person name="Van De Peer Y."/>
            <person name="Van Deynze A."/>
        </authorList>
    </citation>
    <scope>NUCLEOTIDE SEQUENCE</scope>
    <source>
        <tissue evidence="12">Leaves</tissue>
    </source>
</reference>
<keyword evidence="13" id="KW-1185">Reference proteome</keyword>
<dbReference type="InterPro" id="IPR055414">
    <property type="entry name" value="LRR_R13L4/SHOC2-like"/>
</dbReference>
<evidence type="ECO:0000259" key="11">
    <source>
        <dbReference type="Pfam" id="PF23598"/>
    </source>
</evidence>
<dbReference type="Gene3D" id="1.10.10.10">
    <property type="entry name" value="Winged helix-like DNA-binding domain superfamily/Winged helix DNA-binding domain"/>
    <property type="match status" value="1"/>
</dbReference>
<evidence type="ECO:0000256" key="5">
    <source>
        <dbReference type="ARBA" id="ARBA00022821"/>
    </source>
</evidence>
<accession>A0A835C6A3</accession>
<dbReference type="InterPro" id="IPR036388">
    <property type="entry name" value="WH-like_DNA-bd_sf"/>
</dbReference>
<comment type="similarity">
    <text evidence="1">Belongs to the disease resistance NB-LRR family.</text>
</comment>
<name>A0A835C6A3_9POAL</name>
<comment type="caution">
    <text evidence="12">The sequence shown here is derived from an EMBL/GenBank/DDBJ whole genome shotgun (WGS) entry which is preliminary data.</text>
</comment>
<dbReference type="GO" id="GO:0009626">
    <property type="term" value="P:plant-type hypersensitive response"/>
    <property type="evidence" value="ECO:0007669"/>
    <property type="project" value="UniProtKB-ARBA"/>
</dbReference>
<dbReference type="InterPro" id="IPR044974">
    <property type="entry name" value="Disease_R_plants"/>
</dbReference>
<dbReference type="Pfam" id="PF23559">
    <property type="entry name" value="WHD_DRP"/>
    <property type="match status" value="1"/>
</dbReference>
<feature type="compositionally biased region" description="Low complexity" evidence="7">
    <location>
        <begin position="198"/>
        <end position="243"/>
    </location>
</feature>
<dbReference type="PANTHER" id="PTHR23155:SF1005">
    <property type="entry name" value="OS07G0197300 PROTEIN"/>
    <property type="match status" value="1"/>
</dbReference>
<dbReference type="InterPro" id="IPR032675">
    <property type="entry name" value="LRR_dom_sf"/>
</dbReference>
<dbReference type="Pfam" id="PF00931">
    <property type="entry name" value="NB-ARC"/>
    <property type="match status" value="1"/>
</dbReference>
<dbReference type="Gene3D" id="3.40.50.300">
    <property type="entry name" value="P-loop containing nucleotide triphosphate hydrolases"/>
    <property type="match status" value="1"/>
</dbReference>
<gene>
    <name evidence="12" type="ORF">HU200_028248</name>
</gene>
<feature type="domain" description="Disease resistance R13L4/SHOC-2-like LRR" evidence="11">
    <location>
        <begin position="605"/>
        <end position="818"/>
    </location>
</feature>
<dbReference type="OrthoDB" id="687344at2759"/>
<dbReference type="GO" id="GO:0042742">
    <property type="term" value="P:defense response to bacterium"/>
    <property type="evidence" value="ECO:0007669"/>
    <property type="project" value="UniProtKB-ARBA"/>
</dbReference>
<dbReference type="EMBL" id="JACEFO010001741">
    <property type="protein sequence ID" value="KAF8713471.1"/>
    <property type="molecule type" value="Genomic_DNA"/>
</dbReference>
<dbReference type="Pfam" id="PF23598">
    <property type="entry name" value="LRR_14"/>
    <property type="match status" value="1"/>
</dbReference>
<dbReference type="InterPro" id="IPR058922">
    <property type="entry name" value="WHD_DRP"/>
</dbReference>
<dbReference type="Pfam" id="PF18052">
    <property type="entry name" value="Rx_N"/>
    <property type="match status" value="1"/>
</dbReference>
<dbReference type="InterPro" id="IPR041118">
    <property type="entry name" value="Rx_N"/>
</dbReference>
<feature type="region of interest" description="Disordered" evidence="7">
    <location>
        <begin position="568"/>
        <end position="595"/>
    </location>
</feature>
<feature type="region of interest" description="Disordered" evidence="7">
    <location>
        <begin position="193"/>
        <end position="243"/>
    </location>
</feature>
<evidence type="ECO:0000259" key="9">
    <source>
        <dbReference type="Pfam" id="PF18052"/>
    </source>
</evidence>
<keyword evidence="2" id="KW-0433">Leucine-rich repeat</keyword>
<dbReference type="SUPFAM" id="SSF52540">
    <property type="entry name" value="P-loop containing nucleoside triphosphate hydrolases"/>
    <property type="match status" value="1"/>
</dbReference>
<feature type="domain" description="Disease resistance protein winged helix" evidence="10">
    <location>
        <begin position="501"/>
        <end position="546"/>
    </location>
</feature>
<dbReference type="SUPFAM" id="SSF52047">
    <property type="entry name" value="RNI-like"/>
    <property type="match status" value="1"/>
</dbReference>
<evidence type="ECO:0000313" key="13">
    <source>
        <dbReference type="Proteomes" id="UP000636709"/>
    </source>
</evidence>
<feature type="compositionally biased region" description="Polar residues" evidence="7">
    <location>
        <begin position="581"/>
        <end position="590"/>
    </location>
</feature>
<keyword evidence="5" id="KW-0611">Plant defense</keyword>
<evidence type="ECO:0000256" key="2">
    <source>
        <dbReference type="ARBA" id="ARBA00022614"/>
    </source>
</evidence>
<dbReference type="InterPro" id="IPR027417">
    <property type="entry name" value="P-loop_NTPase"/>
</dbReference>
<evidence type="ECO:0000256" key="6">
    <source>
        <dbReference type="ARBA" id="ARBA00023054"/>
    </source>
</evidence>
<evidence type="ECO:0000259" key="10">
    <source>
        <dbReference type="Pfam" id="PF23559"/>
    </source>
</evidence>
<proteinExistence type="inferred from homology"/>
<keyword evidence="4" id="KW-0547">Nucleotide-binding</keyword>
<feature type="domain" description="NB-ARC" evidence="8">
    <location>
        <begin position="345"/>
        <end position="443"/>
    </location>
</feature>
<dbReference type="GO" id="GO:0002758">
    <property type="term" value="P:innate immune response-activating signaling pathway"/>
    <property type="evidence" value="ECO:0007669"/>
    <property type="project" value="UniProtKB-ARBA"/>
</dbReference>
<organism evidence="12 13">
    <name type="scientific">Digitaria exilis</name>
    <dbReference type="NCBI Taxonomy" id="1010633"/>
    <lineage>
        <taxon>Eukaryota</taxon>
        <taxon>Viridiplantae</taxon>
        <taxon>Streptophyta</taxon>
        <taxon>Embryophyta</taxon>
        <taxon>Tracheophyta</taxon>
        <taxon>Spermatophyta</taxon>
        <taxon>Magnoliopsida</taxon>
        <taxon>Liliopsida</taxon>
        <taxon>Poales</taxon>
        <taxon>Poaceae</taxon>
        <taxon>PACMAD clade</taxon>
        <taxon>Panicoideae</taxon>
        <taxon>Panicodae</taxon>
        <taxon>Paniceae</taxon>
        <taxon>Anthephorinae</taxon>
        <taxon>Digitaria</taxon>
    </lineage>
</organism>
<dbReference type="AlphaFoldDB" id="A0A835C6A3"/>
<dbReference type="Gene3D" id="3.80.10.10">
    <property type="entry name" value="Ribonuclease Inhibitor"/>
    <property type="match status" value="1"/>
</dbReference>
<dbReference type="FunFam" id="1.10.10.10:FF:000322">
    <property type="entry name" value="Probable disease resistance protein At1g63360"/>
    <property type="match status" value="1"/>
</dbReference>
<evidence type="ECO:0000256" key="3">
    <source>
        <dbReference type="ARBA" id="ARBA00022737"/>
    </source>
</evidence>
<dbReference type="PRINTS" id="PR00364">
    <property type="entry name" value="DISEASERSIST"/>
</dbReference>
<evidence type="ECO:0000256" key="1">
    <source>
        <dbReference type="ARBA" id="ARBA00008894"/>
    </source>
</evidence>
<dbReference type="Proteomes" id="UP000636709">
    <property type="component" value="Unassembled WGS sequence"/>
</dbReference>
<dbReference type="Gene3D" id="1.20.5.4130">
    <property type="match status" value="1"/>
</dbReference>
<keyword evidence="6" id="KW-0175">Coiled coil</keyword>
<evidence type="ECO:0008006" key="14">
    <source>
        <dbReference type="Google" id="ProtNLM"/>
    </source>
</evidence>
<keyword evidence="3" id="KW-0677">Repeat</keyword>
<evidence type="ECO:0000313" key="12">
    <source>
        <dbReference type="EMBL" id="KAF8713471.1"/>
    </source>
</evidence>
<dbReference type="InterPro" id="IPR002182">
    <property type="entry name" value="NB-ARC"/>
</dbReference>
<sequence>MGRRTGPPAWRGSTAPSSPEPPPSRLVPIDATVLVRRYQDLTLRQQTNRSTVVVLATVLLAGHRARNLRSSPGSHLLTGESAGEGRRQRALVVGGNNAKRGEIMEGAAMAILSNGGQLLTDEYRLLHNVGPGITDLRDDLDTMTALLIMHSEAAGAGDDDGAGVYHFVRVWMNQLRELAYDADDCIDLYTASSPDPPTASSSASNACSRPSSPAAASPERWPPSATAPSPSATATPGSAAASMATPSAAAGHLLRLQSLPLLLRRVRSMTFLSIAIPSASRTRRKPWRTSLWSKTTAGRSAAFEAGWDLEELCKRVLEQMEMVKAENARGTKDDGETPLLAADARLSDNNKDPALKLMEFLKDKRYLIVIDDVWTIRAWDAIQSILLLQENNSYSRIIVTTTIETVAKACSPAIAGQHFIHQMQRLKPEDSKKLFHVRTFGNKECPKELASTTDKILRRCAGLPLAIMESNPTLEGMKQIITLSYNHLSHELKSCMLYLSIFPEDYEIDKHRLLCRWIAEGLVMERRGLTLMEVAESYLDELSLESNFVSLLGGQYARLSYGKIRRPSIQRGNNDRRPSQDTEPQQSNKNKMPRVHGIEAMDVKHVRSLSMFQHQGKNLLDRIDKFTLLRVLDLEGCEGISDHHMKCVCGLYLLKFLNLRGTDIRQVPPEINKLEHLQTLDVRDTRVEGLPDTVKKLHNLERLQISHSSEPKYIWRLPLGLNKMKSLREVAFSTLGNDAQVAEEIGDLEHLEELSVYADTAMISDGDVLPALAKSLSKSYSLRHLIIGDVSFAKGALDFLHGMRQPPRLLSHLMIAGWWHQWRAALLDRITRSPRPMCHVDRELVARARHRFPELSELRVSCNYEEPNVLRFEEGSMAKLETLLFKFIDFEKRIDGVEYLTGLKEVHLWGRKNNPTLERALEQLKVENQRRRGEEFVKQFQITVKYE</sequence>
<feature type="domain" description="Disease resistance N-terminal" evidence="9">
    <location>
        <begin position="111"/>
        <end position="192"/>
    </location>
</feature>
<dbReference type="GO" id="GO:0043531">
    <property type="term" value="F:ADP binding"/>
    <property type="evidence" value="ECO:0007669"/>
    <property type="project" value="InterPro"/>
</dbReference>
<evidence type="ECO:0000259" key="8">
    <source>
        <dbReference type="Pfam" id="PF00931"/>
    </source>
</evidence>
<feature type="region of interest" description="Disordered" evidence="7">
    <location>
        <begin position="1"/>
        <end position="26"/>
    </location>
</feature>
<protein>
    <recommendedName>
        <fullName evidence="14">NB-ARC domain-containing protein</fullName>
    </recommendedName>
</protein>
<evidence type="ECO:0000256" key="7">
    <source>
        <dbReference type="SAM" id="MobiDB-lite"/>
    </source>
</evidence>
<evidence type="ECO:0000256" key="4">
    <source>
        <dbReference type="ARBA" id="ARBA00022741"/>
    </source>
</evidence>